<protein>
    <submittedName>
        <fullName evidence="1">Uncharacterized protein</fullName>
    </submittedName>
</protein>
<organism evidence="1 2">
    <name type="scientific">Hansschlegelia beijingensis</name>
    <dbReference type="NCBI Taxonomy" id="1133344"/>
    <lineage>
        <taxon>Bacteria</taxon>
        <taxon>Pseudomonadati</taxon>
        <taxon>Pseudomonadota</taxon>
        <taxon>Alphaproteobacteria</taxon>
        <taxon>Hyphomicrobiales</taxon>
        <taxon>Methylopilaceae</taxon>
        <taxon>Hansschlegelia</taxon>
    </lineage>
</organism>
<reference evidence="1 2" key="1">
    <citation type="submission" date="2020-08" db="EMBL/GenBank/DDBJ databases">
        <title>Genomic Encyclopedia of Type Strains, Phase IV (KMG-IV): sequencing the most valuable type-strain genomes for metagenomic binning, comparative biology and taxonomic classification.</title>
        <authorList>
            <person name="Goeker M."/>
        </authorList>
    </citation>
    <scope>NUCLEOTIDE SEQUENCE [LARGE SCALE GENOMIC DNA]</scope>
    <source>
        <strain evidence="1 2">DSM 25481</strain>
    </source>
</reference>
<dbReference type="AlphaFoldDB" id="A0A7W6CWP7"/>
<name>A0A7W6CWP7_9HYPH</name>
<dbReference type="RefSeq" id="WP_183394309.1">
    <property type="nucleotide sequence ID" value="NZ_JACIDR010000001.1"/>
</dbReference>
<keyword evidence="2" id="KW-1185">Reference proteome</keyword>
<evidence type="ECO:0000313" key="1">
    <source>
        <dbReference type="EMBL" id="MBB3972520.1"/>
    </source>
</evidence>
<accession>A0A7W6CWP7</accession>
<proteinExistence type="predicted"/>
<sequence>MSATVLPFRRSTKPCLPRIDITAYHGGEGGSVVYDVELFRHDGQNGFDVLATFGDPDEAEAFAERWMAEHADLGGAA</sequence>
<gene>
    <name evidence="1" type="ORF">GGR24_001153</name>
</gene>
<comment type="caution">
    <text evidence="1">The sequence shown here is derived from an EMBL/GenBank/DDBJ whole genome shotgun (WGS) entry which is preliminary data.</text>
</comment>
<dbReference type="Proteomes" id="UP000528964">
    <property type="component" value="Unassembled WGS sequence"/>
</dbReference>
<evidence type="ECO:0000313" key="2">
    <source>
        <dbReference type="Proteomes" id="UP000528964"/>
    </source>
</evidence>
<dbReference type="EMBL" id="JACIDR010000001">
    <property type="protein sequence ID" value="MBB3972520.1"/>
    <property type="molecule type" value="Genomic_DNA"/>
</dbReference>